<keyword evidence="3" id="KW-0274">FAD</keyword>
<keyword evidence="2" id="KW-0285">Flavoprotein</keyword>
<keyword evidence="8" id="KW-1185">Reference proteome</keyword>
<name>A0A395HY61_ASPHC</name>
<dbReference type="InterPro" id="IPR036188">
    <property type="entry name" value="FAD/NAD-bd_sf"/>
</dbReference>
<dbReference type="EMBL" id="KZ824281">
    <property type="protein sequence ID" value="RAL12872.1"/>
    <property type="molecule type" value="Genomic_DNA"/>
</dbReference>
<dbReference type="VEuPathDB" id="FungiDB:BO97DRAFT_470012"/>
<dbReference type="OrthoDB" id="10029326at2759"/>
<feature type="domain" description="FAD-binding" evidence="6">
    <location>
        <begin position="7"/>
        <end position="339"/>
    </location>
</feature>
<dbReference type="PRINTS" id="PR00420">
    <property type="entry name" value="RNGMNOXGNASE"/>
</dbReference>
<proteinExistence type="inferred from homology"/>
<evidence type="ECO:0000256" key="3">
    <source>
        <dbReference type="ARBA" id="ARBA00022827"/>
    </source>
</evidence>
<dbReference type="AlphaFoldDB" id="A0A395HY61"/>
<feature type="chain" id="PRO_5017217250" evidence="5">
    <location>
        <begin position="22"/>
        <end position="473"/>
    </location>
</feature>
<dbReference type="GO" id="GO:0071949">
    <property type="term" value="F:FAD binding"/>
    <property type="evidence" value="ECO:0007669"/>
    <property type="project" value="InterPro"/>
</dbReference>
<evidence type="ECO:0000256" key="5">
    <source>
        <dbReference type="SAM" id="SignalP"/>
    </source>
</evidence>
<evidence type="ECO:0000259" key="6">
    <source>
        <dbReference type="Pfam" id="PF01494"/>
    </source>
</evidence>
<sequence length="473" mass="52172">MNSRNLHVIIVGASISGLTLAHCLSSTNVDFTLLEARSSQFTHGAGLVIQPNGARILDQLGLYDKVSRQAERMVSHTTSFDDGRLLLNIDIRHITLRRTGYPLSIISRQALLSILYDHLPRRDRVLFDKKIVRVTSSPKAVTVHTADGSQLCGDLVVGADGIHSIVRSQMWQYIRSNKDAARFFLAREMPLHVSFTGVFGISDPIEGLEQGIAYRTCGTGWSMLILVGTDAQVFCYVSIACPPSSKPHRRRQQGKASLEPMLEPFLHVHVTRQVLFREVFLHAKSCTYVPLEESFQNQWSAGRFACIGDAVHKMTPNIGQGANCAIETAASLGNHILLASNTDAPCTEESLGSMLGTWETAHKGRMRTFSWVAQSVARIEAGGNCWKRFLRSYLGYYHAAMGIALLGDITPQTARVQHLPLPPHKITAVDSRIDPQEKDWSMRFSGIPVVSTIIVALLLVVQSLTRPEPSGVI</sequence>
<dbReference type="STRING" id="1450537.A0A395HY61"/>
<evidence type="ECO:0000256" key="1">
    <source>
        <dbReference type="ARBA" id="ARBA00007992"/>
    </source>
</evidence>
<evidence type="ECO:0000256" key="4">
    <source>
        <dbReference type="ARBA" id="ARBA00023002"/>
    </source>
</evidence>
<keyword evidence="4" id="KW-0560">Oxidoreductase</keyword>
<dbReference type="PANTHER" id="PTHR47356">
    <property type="entry name" value="FAD-DEPENDENT MONOOXYGENASE ASQG-RELATED"/>
    <property type="match status" value="1"/>
</dbReference>
<protein>
    <submittedName>
        <fullName evidence="7">Monooxygenase</fullName>
    </submittedName>
</protein>
<gene>
    <name evidence="7" type="ORF">BO97DRAFT_470012</name>
</gene>
<organism evidence="7 8">
    <name type="scientific">Aspergillus homomorphus (strain CBS 101889)</name>
    <dbReference type="NCBI Taxonomy" id="1450537"/>
    <lineage>
        <taxon>Eukaryota</taxon>
        <taxon>Fungi</taxon>
        <taxon>Dikarya</taxon>
        <taxon>Ascomycota</taxon>
        <taxon>Pezizomycotina</taxon>
        <taxon>Eurotiomycetes</taxon>
        <taxon>Eurotiomycetidae</taxon>
        <taxon>Eurotiales</taxon>
        <taxon>Aspergillaceae</taxon>
        <taxon>Aspergillus</taxon>
        <taxon>Aspergillus subgen. Circumdati</taxon>
    </lineage>
</organism>
<dbReference type="InterPro" id="IPR002938">
    <property type="entry name" value="FAD-bd"/>
</dbReference>
<dbReference type="Pfam" id="PF01494">
    <property type="entry name" value="FAD_binding_3"/>
    <property type="match status" value="1"/>
</dbReference>
<reference evidence="7 8" key="1">
    <citation type="submission" date="2018-02" db="EMBL/GenBank/DDBJ databases">
        <title>The genomes of Aspergillus section Nigri reveals drivers in fungal speciation.</title>
        <authorList>
            <consortium name="DOE Joint Genome Institute"/>
            <person name="Vesth T.C."/>
            <person name="Nybo J."/>
            <person name="Theobald S."/>
            <person name="Brandl J."/>
            <person name="Frisvad J.C."/>
            <person name="Nielsen K.F."/>
            <person name="Lyhne E.K."/>
            <person name="Kogle M.E."/>
            <person name="Kuo A."/>
            <person name="Riley R."/>
            <person name="Clum A."/>
            <person name="Nolan M."/>
            <person name="Lipzen A."/>
            <person name="Salamov A."/>
            <person name="Henrissat B."/>
            <person name="Wiebenga A."/>
            <person name="De vries R.P."/>
            <person name="Grigoriev I.V."/>
            <person name="Mortensen U.H."/>
            <person name="Andersen M.R."/>
            <person name="Baker S.E."/>
        </authorList>
    </citation>
    <scope>NUCLEOTIDE SEQUENCE [LARGE SCALE GENOMIC DNA]</scope>
    <source>
        <strain evidence="7 8">CBS 101889</strain>
    </source>
</reference>
<accession>A0A395HY61</accession>
<dbReference type="Gene3D" id="3.50.50.60">
    <property type="entry name" value="FAD/NAD(P)-binding domain"/>
    <property type="match status" value="1"/>
</dbReference>
<comment type="similarity">
    <text evidence="1">Belongs to the paxM FAD-dependent monooxygenase family.</text>
</comment>
<dbReference type="GeneID" id="37204192"/>
<dbReference type="Proteomes" id="UP000248961">
    <property type="component" value="Unassembled WGS sequence"/>
</dbReference>
<evidence type="ECO:0000313" key="7">
    <source>
        <dbReference type="EMBL" id="RAL12872.1"/>
    </source>
</evidence>
<dbReference type="GO" id="GO:0004497">
    <property type="term" value="F:monooxygenase activity"/>
    <property type="evidence" value="ECO:0007669"/>
    <property type="project" value="UniProtKB-KW"/>
</dbReference>
<dbReference type="RefSeq" id="XP_025552026.1">
    <property type="nucleotide sequence ID" value="XM_025699903.1"/>
</dbReference>
<dbReference type="SUPFAM" id="SSF51905">
    <property type="entry name" value="FAD/NAD(P)-binding domain"/>
    <property type="match status" value="1"/>
</dbReference>
<evidence type="ECO:0000313" key="8">
    <source>
        <dbReference type="Proteomes" id="UP000248961"/>
    </source>
</evidence>
<keyword evidence="7" id="KW-0503">Monooxygenase</keyword>
<feature type="signal peptide" evidence="5">
    <location>
        <begin position="1"/>
        <end position="21"/>
    </location>
</feature>
<evidence type="ECO:0000256" key="2">
    <source>
        <dbReference type="ARBA" id="ARBA00022630"/>
    </source>
</evidence>
<dbReference type="PANTHER" id="PTHR47356:SF2">
    <property type="entry name" value="FAD-BINDING DOMAIN-CONTAINING PROTEIN-RELATED"/>
    <property type="match status" value="1"/>
</dbReference>
<keyword evidence="5" id="KW-0732">Signal</keyword>
<dbReference type="InterPro" id="IPR050562">
    <property type="entry name" value="FAD_mOase_fung"/>
</dbReference>